<evidence type="ECO:0000256" key="8">
    <source>
        <dbReference type="ARBA" id="ARBA00022723"/>
    </source>
</evidence>
<accession>A0A199WAP6</accession>
<keyword evidence="24" id="KW-0175">Coiled coil</keyword>
<dbReference type="Gene3D" id="3.30.450.40">
    <property type="match status" value="1"/>
</dbReference>
<evidence type="ECO:0000256" key="25">
    <source>
        <dbReference type="SAM" id="MobiDB-lite"/>
    </source>
</evidence>
<evidence type="ECO:0000256" key="22">
    <source>
        <dbReference type="PIRSR" id="PIRSR026389-4"/>
    </source>
</evidence>
<comment type="caution">
    <text evidence="30">The sequence shown here is derived from an EMBL/GenBank/DDBJ whole genome shotgun (WGS) entry which is preliminary data.</text>
</comment>
<feature type="compositionally biased region" description="Acidic residues" evidence="25">
    <location>
        <begin position="7"/>
        <end position="19"/>
    </location>
</feature>
<keyword evidence="12" id="KW-0256">Endoplasmic reticulum</keyword>
<comment type="catalytic activity">
    <reaction evidence="1">
        <text>ATP + protein L-histidine = ADP + protein N-phospho-L-histidine.</text>
        <dbReference type="EC" id="2.7.13.3"/>
    </reaction>
</comment>
<dbReference type="SMART" id="SM00448">
    <property type="entry name" value="REC"/>
    <property type="match status" value="1"/>
</dbReference>
<evidence type="ECO:0000256" key="5">
    <source>
        <dbReference type="ARBA" id="ARBA00022553"/>
    </source>
</evidence>
<evidence type="ECO:0000256" key="10">
    <source>
        <dbReference type="ARBA" id="ARBA00022745"/>
    </source>
</evidence>
<keyword evidence="9" id="KW-0547">Nucleotide-binding</keyword>
<evidence type="ECO:0000256" key="24">
    <source>
        <dbReference type="SAM" id="Coils"/>
    </source>
</evidence>
<dbReference type="EC" id="2.7.13.3" evidence="4"/>
<dbReference type="Gene3D" id="3.40.50.2300">
    <property type="match status" value="1"/>
</dbReference>
<evidence type="ECO:0000259" key="28">
    <source>
        <dbReference type="PROSITE" id="PS50109"/>
    </source>
</evidence>
<keyword evidence="5 23" id="KW-0597">Phosphoprotein</keyword>
<dbReference type="CDD" id="cd00082">
    <property type="entry name" value="HisKA"/>
    <property type="match status" value="1"/>
</dbReference>
<proteinExistence type="inferred from homology"/>
<feature type="coiled-coil region" evidence="24">
    <location>
        <begin position="364"/>
        <end position="391"/>
    </location>
</feature>
<keyword evidence="14 26" id="KW-1133">Transmembrane helix</keyword>
<dbReference type="GO" id="GO:0005789">
    <property type="term" value="C:endoplasmic reticulum membrane"/>
    <property type="evidence" value="ECO:0007669"/>
    <property type="project" value="UniProtKB-SubCell"/>
</dbReference>
<feature type="non-terminal residue" evidence="30">
    <location>
        <position position="1"/>
    </location>
</feature>
<comment type="subcellular location">
    <subcellularLocation>
        <location evidence="2">Endoplasmic reticulum membrane</location>
        <topology evidence="2">Multi-pass membrane protein</topology>
    </subcellularLocation>
</comment>
<evidence type="ECO:0000256" key="6">
    <source>
        <dbReference type="ARBA" id="ARBA00022679"/>
    </source>
</evidence>
<feature type="transmembrane region" description="Helical" evidence="26">
    <location>
        <begin position="76"/>
        <end position="99"/>
    </location>
</feature>
<evidence type="ECO:0000256" key="18">
    <source>
        <dbReference type="ARBA" id="ARBA00023157"/>
    </source>
</evidence>
<evidence type="ECO:0000256" key="12">
    <source>
        <dbReference type="ARBA" id="ARBA00022824"/>
    </source>
</evidence>
<evidence type="ECO:0000256" key="23">
    <source>
        <dbReference type="PROSITE-ProRule" id="PRU00169"/>
    </source>
</evidence>
<dbReference type="InterPro" id="IPR036890">
    <property type="entry name" value="HATPase_C_sf"/>
</dbReference>
<feature type="modified residue" description="4-aspartylphosphate" evidence="23">
    <location>
        <position position="708"/>
    </location>
</feature>
<keyword evidence="10" id="KW-0936">Ethylene signaling pathway</keyword>
<dbReference type="PROSITE" id="PS50109">
    <property type="entry name" value="HIS_KIN"/>
    <property type="match status" value="1"/>
</dbReference>
<dbReference type="STRING" id="4615.A0A199WAP6"/>
<evidence type="ECO:0000256" key="11">
    <source>
        <dbReference type="ARBA" id="ARBA00022777"/>
    </source>
</evidence>
<evidence type="ECO:0000256" key="21">
    <source>
        <dbReference type="PIRSR" id="PIRSR026389-3"/>
    </source>
</evidence>
<dbReference type="InterPro" id="IPR058544">
    <property type="entry name" value="ETR1_N"/>
</dbReference>
<feature type="domain" description="Response regulatory" evidence="29">
    <location>
        <begin position="657"/>
        <end position="775"/>
    </location>
</feature>
<dbReference type="InterPro" id="IPR014525">
    <property type="entry name" value="ETR"/>
</dbReference>
<evidence type="ECO:0000256" key="20">
    <source>
        <dbReference type="PIRSR" id="PIRSR026389-2"/>
    </source>
</evidence>
<feature type="domain" description="Histidine kinase" evidence="28">
    <location>
        <begin position="401"/>
        <end position="613"/>
    </location>
</feature>
<dbReference type="GO" id="GO:0046872">
    <property type="term" value="F:metal ion binding"/>
    <property type="evidence" value="ECO:0007669"/>
    <property type="project" value="UniProtKB-KW"/>
</dbReference>
<dbReference type="InterPro" id="IPR036097">
    <property type="entry name" value="HisK_dim/P_sf"/>
</dbReference>
<name>A0A199WAP6_ANACO</name>
<keyword evidence="6" id="KW-0808">Transferase</keyword>
<keyword evidence="7 26" id="KW-0812">Transmembrane</keyword>
<dbReference type="GO" id="GO:0038199">
    <property type="term" value="F:ethylene receptor activity"/>
    <property type="evidence" value="ECO:0007669"/>
    <property type="project" value="InterPro"/>
</dbReference>
<keyword evidence="13" id="KW-0067">ATP-binding</keyword>
<dbReference type="InterPro" id="IPR011006">
    <property type="entry name" value="CheY-like_superfamily"/>
</dbReference>
<feature type="binding site" evidence="20">
    <location>
        <position position="119"/>
    </location>
    <ligand>
        <name>Cu cation</name>
        <dbReference type="ChEBI" id="CHEBI:23378"/>
    </ligand>
</feature>
<keyword evidence="15 20" id="KW-0186">Copper</keyword>
<evidence type="ECO:0000313" key="31">
    <source>
        <dbReference type="Proteomes" id="UP000092600"/>
    </source>
</evidence>
<feature type="transmembrane region" description="Helical" evidence="26">
    <location>
        <begin position="105"/>
        <end position="124"/>
    </location>
</feature>
<dbReference type="AlphaFoldDB" id="A0A199WAP6"/>
<dbReference type="Proteomes" id="UP000092600">
    <property type="component" value="Unassembled WGS sequence"/>
</dbReference>
<dbReference type="SUPFAM" id="SSF55781">
    <property type="entry name" value="GAF domain-like"/>
    <property type="match status" value="1"/>
</dbReference>
<evidence type="ECO:0000256" key="7">
    <source>
        <dbReference type="ARBA" id="ARBA00022692"/>
    </source>
</evidence>
<dbReference type="PANTHER" id="PTHR24423">
    <property type="entry name" value="TWO-COMPONENT SENSOR HISTIDINE KINASE"/>
    <property type="match status" value="1"/>
</dbReference>
<dbReference type="SUPFAM" id="SSF47384">
    <property type="entry name" value="Homodimeric domain of signal transducing histidine kinase"/>
    <property type="match status" value="1"/>
</dbReference>
<evidence type="ECO:0000256" key="4">
    <source>
        <dbReference type="ARBA" id="ARBA00012438"/>
    </source>
</evidence>
<evidence type="ECO:0000256" key="1">
    <source>
        <dbReference type="ARBA" id="ARBA00000085"/>
    </source>
</evidence>
<comment type="similarity">
    <text evidence="3">Belongs to the ethylene receptor family.</text>
</comment>
<dbReference type="EMBL" id="LSRQ01000022">
    <property type="protein sequence ID" value="OAY85960.1"/>
    <property type="molecule type" value="Genomic_DNA"/>
</dbReference>
<feature type="signal peptide" evidence="27">
    <location>
        <begin position="1"/>
        <end position="45"/>
    </location>
</feature>
<dbReference type="Pfam" id="PF25487">
    <property type="entry name" value="ETR1_N"/>
    <property type="match status" value="1"/>
</dbReference>
<dbReference type="Pfam" id="PF00072">
    <property type="entry name" value="Response_reg"/>
    <property type="match status" value="1"/>
</dbReference>
<feature type="disulfide bond" description="Interchain" evidence="21">
    <location>
        <position position="53"/>
    </location>
</feature>
<feature type="region of interest" description="Disordered" evidence="25">
    <location>
        <begin position="1"/>
        <end position="20"/>
    </location>
</feature>
<keyword evidence="19 30" id="KW-0675">Receptor</keyword>
<keyword evidence="18 21" id="KW-1015">Disulfide bond</keyword>
<feature type="transmembrane region" description="Helical" evidence="26">
    <location>
        <begin position="131"/>
        <end position="159"/>
    </location>
</feature>
<feature type="cross-link" description="Glycyl lysine isopeptide (Lys-Gly) (interchain with G-Cter in ubiquitin)" evidence="22">
    <location>
        <position position="760"/>
    </location>
</feature>
<keyword evidence="17 26" id="KW-0472">Membrane</keyword>
<dbReference type="PROSITE" id="PS50110">
    <property type="entry name" value="RESPONSE_REGULATORY"/>
    <property type="match status" value="1"/>
</dbReference>
<dbReference type="Pfam" id="PF01590">
    <property type="entry name" value="GAF"/>
    <property type="match status" value="1"/>
</dbReference>
<evidence type="ECO:0000256" key="15">
    <source>
        <dbReference type="ARBA" id="ARBA00023008"/>
    </source>
</evidence>
<reference evidence="30 31" key="1">
    <citation type="journal article" date="2016" name="DNA Res.">
        <title>The draft genome of MD-2 pineapple using hybrid error correction of long reads.</title>
        <authorList>
            <person name="Redwan R.M."/>
            <person name="Saidin A."/>
            <person name="Kumar S.V."/>
        </authorList>
    </citation>
    <scope>NUCLEOTIDE SEQUENCE [LARGE SCALE GENOMIC DNA]</scope>
    <source>
        <strain evidence="31">cv. MD2</strain>
        <tissue evidence="30">Leaf</tissue>
    </source>
</reference>
<dbReference type="InterPro" id="IPR003018">
    <property type="entry name" value="GAF"/>
</dbReference>
<dbReference type="SUPFAM" id="SSF52172">
    <property type="entry name" value="CheY-like"/>
    <property type="match status" value="1"/>
</dbReference>
<evidence type="ECO:0000256" key="27">
    <source>
        <dbReference type="SAM" id="SignalP"/>
    </source>
</evidence>
<dbReference type="InterPro" id="IPR003661">
    <property type="entry name" value="HisK_dim/P_dom"/>
</dbReference>
<dbReference type="GO" id="GO:0010105">
    <property type="term" value="P:negative regulation of ethylene-activated signaling pathway"/>
    <property type="evidence" value="ECO:0007669"/>
    <property type="project" value="UniProtKB-ARBA"/>
</dbReference>
<protein>
    <recommendedName>
        <fullName evidence="4">histidine kinase</fullName>
        <ecNumber evidence="4">2.7.13.3</ecNumber>
    </recommendedName>
</protein>
<sequence length="778" mass="85723">LDVTSNDNDDDDDDDDDDGSLIQMRNPIPCELLILLSLLFSSSSGAEFPQCNCDGDGGSGWPAVEAILRWQKASDFLIAAAYFSIPLELLYFVTCSSLFPFKWILLQFTSFIVLCGLTHLLSVFTYEPHSFVLALGVTVSKFFTALVSFLTAVTFLTLIPQLLRVKVRESFLRLKARELGREVGLMKRQEEAGWHVRMLTRQIRKSLDRHTILYTTLVELSRTLALRNCAVWMPDHAAAAMTLTHQLPPPGTRNSAVLSIPMDDPEVARVRSTDGAKVLNSRSSLGCSSGGDEFEFGAVAAIRMPMLKVSDFEGGAPEVIEACYAILVLALPRDGARAWSPSELELVAVVADQVAVALSHASVLEESQSMRDKLEQRNRVLLRAKRNLSMANEARNAFQRAMSRGMRMPIHSILSLLSVMQEEENLGPEQRLAIEATARAGSVVSTLINDAMEISVANREQFALEMSPFRLKSLVKEAASVARCLCDSRGFGFGVRVENSISERVVGDERRIFHVILHMLGSLLHSREEGFLTFRVYTDREAEELQGRRWAQLRTNLSGGYAIVKFEIGVRRPQNSDSVPPIPLAKPPNSEGFDMGLSFSMCKKLVQLMQGDICAVLNSHGQPESMTLVLRFQLRTAASVDRHRSSASSSSLVKGLRVLLTDEDGVNRTVTRKLLEKLGCFVCTAASAAECLSVLGASIAPFQLVILDLDLNQISGLELGLAIRKLRSGSWPLIVGLTAGAKEDAWEKCIQSGMSGLIRKPVLLRAVKEELIRVLQNT</sequence>
<evidence type="ECO:0000256" key="16">
    <source>
        <dbReference type="ARBA" id="ARBA00023012"/>
    </source>
</evidence>
<dbReference type="GO" id="GO:0051740">
    <property type="term" value="F:ethylene binding"/>
    <property type="evidence" value="ECO:0007669"/>
    <property type="project" value="InterPro"/>
</dbReference>
<dbReference type="InterPro" id="IPR001789">
    <property type="entry name" value="Sig_transdc_resp-reg_receiver"/>
</dbReference>
<evidence type="ECO:0000256" key="26">
    <source>
        <dbReference type="SAM" id="Phobius"/>
    </source>
</evidence>
<evidence type="ECO:0000259" key="29">
    <source>
        <dbReference type="PROSITE" id="PS50110"/>
    </source>
</evidence>
<dbReference type="Gene3D" id="1.10.287.130">
    <property type="match status" value="1"/>
</dbReference>
<evidence type="ECO:0000256" key="13">
    <source>
        <dbReference type="ARBA" id="ARBA00022840"/>
    </source>
</evidence>
<evidence type="ECO:0000256" key="9">
    <source>
        <dbReference type="ARBA" id="ARBA00022741"/>
    </source>
</evidence>
<feature type="binding site" evidence="20">
    <location>
        <position position="115"/>
    </location>
    <ligand>
        <name>Cu cation</name>
        <dbReference type="ChEBI" id="CHEBI:23378"/>
    </ligand>
</feature>
<dbReference type="SMART" id="SM00065">
    <property type="entry name" value="GAF"/>
    <property type="match status" value="1"/>
</dbReference>
<feature type="chain" id="PRO_5008286409" description="histidine kinase" evidence="27">
    <location>
        <begin position="46"/>
        <end position="778"/>
    </location>
</feature>
<evidence type="ECO:0000256" key="2">
    <source>
        <dbReference type="ARBA" id="ARBA00004477"/>
    </source>
</evidence>
<dbReference type="InterPro" id="IPR029016">
    <property type="entry name" value="GAF-like_dom_sf"/>
</dbReference>
<dbReference type="Gene3D" id="3.30.565.10">
    <property type="entry name" value="Histidine kinase-like ATPase, C-terminal domain"/>
    <property type="match status" value="1"/>
</dbReference>
<comment type="cofactor">
    <cofactor evidence="20">
        <name>Cu cation</name>
        <dbReference type="ChEBI" id="CHEBI:23378"/>
    </cofactor>
    <text evidence="20">Binds 1 copper ion per dimer.</text>
</comment>
<evidence type="ECO:0000256" key="3">
    <source>
        <dbReference type="ARBA" id="ARBA00009842"/>
    </source>
</evidence>
<evidence type="ECO:0000256" key="19">
    <source>
        <dbReference type="ARBA" id="ARBA00023170"/>
    </source>
</evidence>
<dbReference type="CDD" id="cd16938">
    <property type="entry name" value="HATPase_ETR2_ERS2-EIN4-like"/>
    <property type="match status" value="1"/>
</dbReference>
<gene>
    <name evidence="30" type="ORF">ACMD2_05049</name>
</gene>
<dbReference type="PANTHER" id="PTHR24423:SF633">
    <property type="entry name" value="ETHYLENE RECEPTOR 2"/>
    <property type="match status" value="1"/>
</dbReference>
<keyword evidence="8 20" id="KW-0479">Metal-binding</keyword>
<evidence type="ECO:0000256" key="14">
    <source>
        <dbReference type="ARBA" id="ARBA00022989"/>
    </source>
</evidence>
<dbReference type="GO" id="GO:0005524">
    <property type="term" value="F:ATP binding"/>
    <property type="evidence" value="ECO:0007669"/>
    <property type="project" value="UniProtKB-KW"/>
</dbReference>
<feature type="disulfide bond" description="Interchain" evidence="21">
    <location>
        <position position="51"/>
    </location>
</feature>
<dbReference type="InterPro" id="IPR005467">
    <property type="entry name" value="His_kinase_dom"/>
</dbReference>
<organism evidence="30 31">
    <name type="scientific">Ananas comosus</name>
    <name type="common">Pineapple</name>
    <name type="synonym">Ananas ananas</name>
    <dbReference type="NCBI Taxonomy" id="4615"/>
    <lineage>
        <taxon>Eukaryota</taxon>
        <taxon>Viridiplantae</taxon>
        <taxon>Streptophyta</taxon>
        <taxon>Embryophyta</taxon>
        <taxon>Tracheophyta</taxon>
        <taxon>Spermatophyta</taxon>
        <taxon>Magnoliopsida</taxon>
        <taxon>Liliopsida</taxon>
        <taxon>Poales</taxon>
        <taxon>Bromeliaceae</taxon>
        <taxon>Bromelioideae</taxon>
        <taxon>Ananas</taxon>
    </lineage>
</organism>
<keyword evidence="11" id="KW-0418">Kinase</keyword>
<evidence type="ECO:0000313" key="30">
    <source>
        <dbReference type="EMBL" id="OAY85960.1"/>
    </source>
</evidence>
<evidence type="ECO:0000256" key="17">
    <source>
        <dbReference type="ARBA" id="ARBA00023136"/>
    </source>
</evidence>
<keyword evidence="16" id="KW-0902">Two-component regulatory system</keyword>
<keyword evidence="27" id="KW-0732">Signal</keyword>
<dbReference type="GO" id="GO:0000155">
    <property type="term" value="F:phosphorelay sensor kinase activity"/>
    <property type="evidence" value="ECO:0007669"/>
    <property type="project" value="InterPro"/>
</dbReference>
<dbReference type="PIRSF" id="PIRSF026389">
    <property type="entry name" value="Ethyln_sen_HK"/>
    <property type="match status" value="1"/>
</dbReference>